<evidence type="ECO:0000313" key="2">
    <source>
        <dbReference type="EMBL" id="NOU62300.1"/>
    </source>
</evidence>
<dbReference type="RefSeq" id="WP_171597557.1">
    <property type="nucleotide sequence ID" value="NZ_RZNH01000066.1"/>
</dbReference>
<gene>
    <name evidence="2" type="ORF">ELS83_21115</name>
</gene>
<organism evidence="2 3">
    <name type="scientific">Marinifilum caeruleilacunae</name>
    <dbReference type="NCBI Taxonomy" id="2499076"/>
    <lineage>
        <taxon>Bacteria</taxon>
        <taxon>Pseudomonadati</taxon>
        <taxon>Bacteroidota</taxon>
        <taxon>Bacteroidia</taxon>
        <taxon>Marinilabiliales</taxon>
        <taxon>Marinifilaceae</taxon>
    </lineage>
</organism>
<name>A0ABX1X2I8_9BACT</name>
<keyword evidence="3" id="KW-1185">Reference proteome</keyword>
<dbReference type="SUPFAM" id="SSF52096">
    <property type="entry name" value="ClpP/crotonase"/>
    <property type="match status" value="1"/>
</dbReference>
<dbReference type="PANTHER" id="PTHR32060">
    <property type="entry name" value="TAIL-SPECIFIC PROTEASE"/>
    <property type="match status" value="1"/>
</dbReference>
<dbReference type="Proteomes" id="UP000732105">
    <property type="component" value="Unassembled WGS sequence"/>
</dbReference>
<dbReference type="EMBL" id="RZNH01000066">
    <property type="protein sequence ID" value="NOU62300.1"/>
    <property type="molecule type" value="Genomic_DNA"/>
</dbReference>
<reference evidence="2 3" key="1">
    <citation type="submission" date="2018-12" db="EMBL/GenBank/DDBJ databases">
        <title>Marinifilum JC070 sp. nov., a marine bacterium isolated from Yongle Blue Hole in the South China Sea.</title>
        <authorList>
            <person name="Fu T."/>
        </authorList>
    </citation>
    <scope>NUCLEOTIDE SEQUENCE [LARGE SCALE GENOMIC DNA]</scope>
    <source>
        <strain evidence="2 3">JC070</strain>
    </source>
</reference>
<dbReference type="PANTHER" id="PTHR32060:SF30">
    <property type="entry name" value="CARBOXY-TERMINAL PROCESSING PROTEASE CTPA"/>
    <property type="match status" value="1"/>
</dbReference>
<evidence type="ECO:0000313" key="3">
    <source>
        <dbReference type="Proteomes" id="UP000732105"/>
    </source>
</evidence>
<dbReference type="Pfam" id="PF03572">
    <property type="entry name" value="Peptidase_S41"/>
    <property type="match status" value="1"/>
</dbReference>
<dbReference type="Gene3D" id="3.90.226.10">
    <property type="entry name" value="2-enoyl-CoA Hydratase, Chain A, domain 1"/>
    <property type="match status" value="1"/>
</dbReference>
<accession>A0ABX1X2I8</accession>
<evidence type="ECO:0000259" key="1">
    <source>
        <dbReference type="SMART" id="SM00245"/>
    </source>
</evidence>
<protein>
    <recommendedName>
        <fullName evidence="1">Tail specific protease domain-containing protein</fullName>
    </recommendedName>
</protein>
<proteinExistence type="predicted"/>
<sequence>MKLNNFRILQIILIIAFDYVPIVVFGQTEDILRILNSKSVITKEQLIKDKETLKNYHPNPFNSFPEHEWDSLIEVIAKELPKEPIPESKKTLIRRKLLDRVTYEDPHVRFLPVLGNKKNKNSKVKSIRVLPISLLNISDTLIVDKSFHPDILRGDRILKVNGIEADNFLESSYRDRYMSGYTLQIYHHFNFAPEYNIVLVRNDTQEEVNIHGFPLTNGNLIKFKGDDTEQRIIDKNEIGYCCINNFSYNKYLVKSLDRFIDKLMVKGYKNLIIDIRKNPGGRGDHFDELISMFTNKKKIPYQSGIKLKVSKATYKDYSYTEEDIGKLIDLPDSFVVKECPLDKSKYKGDINYYVLISRQTASMAATFANIMQYNKIGLLVGEPLAHNALNYGEVITAERGNSFWTISTVQNFEYTNAEDGILKPDIEIPFIAREYMNGGDPVLEKCIELINSNTID</sequence>
<comment type="caution">
    <text evidence="2">The sequence shown here is derived from an EMBL/GenBank/DDBJ whole genome shotgun (WGS) entry which is preliminary data.</text>
</comment>
<dbReference type="SMART" id="SM00245">
    <property type="entry name" value="TSPc"/>
    <property type="match status" value="1"/>
</dbReference>
<dbReference type="InterPro" id="IPR029045">
    <property type="entry name" value="ClpP/crotonase-like_dom_sf"/>
</dbReference>
<feature type="domain" description="Tail specific protease" evidence="1">
    <location>
        <begin position="192"/>
        <end position="429"/>
    </location>
</feature>
<dbReference type="InterPro" id="IPR005151">
    <property type="entry name" value="Tail-specific_protease"/>
</dbReference>